<feature type="domain" description="EF-hand" evidence="3">
    <location>
        <begin position="149"/>
        <end position="184"/>
    </location>
</feature>
<dbReference type="EMBL" id="FN657620">
    <property type="protein sequence ID" value="CBY42892.1"/>
    <property type="molecule type" value="Genomic_DNA"/>
</dbReference>
<dbReference type="Gene3D" id="1.10.238.10">
    <property type="entry name" value="EF-hand"/>
    <property type="match status" value="2"/>
</dbReference>
<name>E4Y3G1_OIKDI</name>
<dbReference type="Proteomes" id="UP000011014">
    <property type="component" value="Unassembled WGS sequence"/>
</dbReference>
<evidence type="ECO:0000313" key="5">
    <source>
        <dbReference type="EMBL" id="CBY42892.1"/>
    </source>
</evidence>
<evidence type="ECO:0000259" key="3">
    <source>
        <dbReference type="PROSITE" id="PS50222"/>
    </source>
</evidence>
<accession>E4Y3G1</accession>
<keyword evidence="6" id="KW-1185">Reference proteome</keyword>
<keyword evidence="2" id="KW-0106">Calcium</keyword>
<evidence type="ECO:0000313" key="4">
    <source>
        <dbReference type="EMBL" id="CBY16369.1"/>
    </source>
</evidence>
<dbReference type="SUPFAM" id="SSF47473">
    <property type="entry name" value="EF-hand"/>
    <property type="match status" value="1"/>
</dbReference>
<dbReference type="Proteomes" id="UP000001307">
    <property type="component" value="Unassembled WGS sequence"/>
</dbReference>
<dbReference type="InterPro" id="IPR050145">
    <property type="entry name" value="Centrin_CML-like"/>
</dbReference>
<evidence type="ECO:0000256" key="1">
    <source>
        <dbReference type="ARBA" id="ARBA00022737"/>
    </source>
</evidence>
<dbReference type="GO" id="GO:0005509">
    <property type="term" value="F:calcium ion binding"/>
    <property type="evidence" value="ECO:0007669"/>
    <property type="project" value="InterPro"/>
</dbReference>
<keyword evidence="1" id="KW-0677">Repeat</keyword>
<proteinExistence type="predicted"/>
<dbReference type="AlphaFoldDB" id="E4Y3G1"/>
<dbReference type="PROSITE" id="PS00018">
    <property type="entry name" value="EF_HAND_1"/>
    <property type="match status" value="3"/>
</dbReference>
<dbReference type="Pfam" id="PF13499">
    <property type="entry name" value="EF-hand_7"/>
    <property type="match status" value="2"/>
</dbReference>
<protein>
    <recommendedName>
        <fullName evidence="3">EF-hand domain-containing protein</fullName>
    </recommendedName>
</protein>
<reference evidence="4" key="1">
    <citation type="journal article" date="2010" name="Science">
        <title>Plasticity of animal genome architecture unmasked by rapid evolution of a pelagic tunicate.</title>
        <authorList>
            <person name="Denoeud F."/>
            <person name="Henriet S."/>
            <person name="Mungpakdee S."/>
            <person name="Aury J.M."/>
            <person name="Da Silva C."/>
            <person name="Brinkmann H."/>
            <person name="Mikhaleva J."/>
            <person name="Olsen L.C."/>
            <person name="Jubin C."/>
            <person name="Canestro C."/>
            <person name="Bouquet J.M."/>
            <person name="Danks G."/>
            <person name="Poulain J."/>
            <person name="Campsteijn C."/>
            <person name="Adamski M."/>
            <person name="Cross I."/>
            <person name="Yadetie F."/>
            <person name="Muffato M."/>
            <person name="Louis A."/>
            <person name="Butcher S."/>
            <person name="Tsagkogeorga G."/>
            <person name="Konrad A."/>
            <person name="Singh S."/>
            <person name="Jensen M.F."/>
            <person name="Cong E.H."/>
            <person name="Eikeseth-Otteraa H."/>
            <person name="Noel B."/>
            <person name="Anthouard V."/>
            <person name="Porcel B.M."/>
            <person name="Kachouri-Lafond R."/>
            <person name="Nishino A."/>
            <person name="Ugolini M."/>
            <person name="Chourrout P."/>
            <person name="Nishida H."/>
            <person name="Aasland R."/>
            <person name="Huzurbazar S."/>
            <person name="Westhof E."/>
            <person name="Delsuc F."/>
            <person name="Lehrach H."/>
            <person name="Reinhardt R."/>
            <person name="Weissenbach J."/>
            <person name="Roy S.W."/>
            <person name="Artiguenave F."/>
            <person name="Postlethwait J.H."/>
            <person name="Manak J.R."/>
            <person name="Thompson E.M."/>
            <person name="Jaillon O."/>
            <person name="Du Pasquier L."/>
            <person name="Boudinot P."/>
            <person name="Liberles D.A."/>
            <person name="Volff J.N."/>
            <person name="Philippe H."/>
            <person name="Lenhard B."/>
            <person name="Roest Crollius H."/>
            <person name="Wincker P."/>
            <person name="Chourrout D."/>
        </authorList>
    </citation>
    <scope>NUCLEOTIDE SEQUENCE [LARGE SCALE GENOMIC DNA]</scope>
</reference>
<dbReference type="InterPro" id="IPR011992">
    <property type="entry name" value="EF-hand-dom_pair"/>
</dbReference>
<feature type="domain" description="EF-hand" evidence="3">
    <location>
        <begin position="45"/>
        <end position="80"/>
    </location>
</feature>
<gene>
    <name evidence="4" type="ORF">GSOID_T00001517001</name>
    <name evidence="5" type="ORF">GSOID_T00026629001</name>
</gene>
<organism evidence="4">
    <name type="scientific">Oikopleura dioica</name>
    <name type="common">Tunicate</name>
    <dbReference type="NCBI Taxonomy" id="34765"/>
    <lineage>
        <taxon>Eukaryota</taxon>
        <taxon>Metazoa</taxon>
        <taxon>Chordata</taxon>
        <taxon>Tunicata</taxon>
        <taxon>Appendicularia</taxon>
        <taxon>Copelata</taxon>
        <taxon>Oikopleuridae</taxon>
        <taxon>Oikopleura</taxon>
    </lineage>
</organism>
<sequence length="212" mass="24506">MRQFLRARGILNLQSKRSNTPLTRFGKRFAVRMDDFDRSIISASLTKDELKNAFKMMDENNDGTIDVRELARLFVYDPSACEKFIGHVIDSVDVDNSGTLNFTEFLMLMVKTEGLEGVRHVFQSYDVDDSGKITSNEFAAWMRRHGRIIESEEIGLMIQAFDDDGDGEIDYNEFLLMVCRRILREKATEVDINLEKPAKPDRKSYFASRFFT</sequence>
<dbReference type="SMART" id="SM00054">
    <property type="entry name" value="EFh"/>
    <property type="match status" value="4"/>
</dbReference>
<dbReference type="InterPro" id="IPR002048">
    <property type="entry name" value="EF_hand_dom"/>
</dbReference>
<dbReference type="EMBL" id="FN654138">
    <property type="protein sequence ID" value="CBY16369.1"/>
    <property type="molecule type" value="Genomic_DNA"/>
</dbReference>
<dbReference type="PROSITE" id="PS50222">
    <property type="entry name" value="EF_HAND_2"/>
    <property type="match status" value="3"/>
</dbReference>
<dbReference type="InParanoid" id="E4Y3G1"/>
<evidence type="ECO:0000256" key="2">
    <source>
        <dbReference type="ARBA" id="ARBA00022837"/>
    </source>
</evidence>
<dbReference type="FunFam" id="1.10.238.10:FF:000003">
    <property type="entry name" value="Calmodulin A"/>
    <property type="match status" value="1"/>
</dbReference>
<evidence type="ECO:0000313" key="6">
    <source>
        <dbReference type="Proteomes" id="UP000001307"/>
    </source>
</evidence>
<dbReference type="InterPro" id="IPR018247">
    <property type="entry name" value="EF_Hand_1_Ca_BS"/>
</dbReference>
<dbReference type="OrthoDB" id="26525at2759"/>
<feature type="domain" description="EF-hand" evidence="3">
    <location>
        <begin position="113"/>
        <end position="148"/>
    </location>
</feature>
<dbReference type="PANTHER" id="PTHR23050">
    <property type="entry name" value="CALCIUM BINDING PROTEIN"/>
    <property type="match status" value="1"/>
</dbReference>